<dbReference type="EMBL" id="JBHRXV010000011">
    <property type="protein sequence ID" value="MFC3713955.1"/>
    <property type="molecule type" value="Genomic_DNA"/>
</dbReference>
<dbReference type="SUPFAM" id="SSF64076">
    <property type="entry name" value="MTH938-like"/>
    <property type="match status" value="1"/>
</dbReference>
<organism evidence="1 2">
    <name type="scientific">Sphingoaurantiacus capsulatus</name>
    <dbReference type="NCBI Taxonomy" id="1771310"/>
    <lineage>
        <taxon>Bacteria</taxon>
        <taxon>Pseudomonadati</taxon>
        <taxon>Pseudomonadota</taxon>
        <taxon>Alphaproteobacteria</taxon>
        <taxon>Sphingomonadales</taxon>
        <taxon>Sphingosinicellaceae</taxon>
        <taxon>Sphingoaurantiacus</taxon>
    </lineage>
</organism>
<dbReference type="Pfam" id="PF04430">
    <property type="entry name" value="DUF498"/>
    <property type="match status" value="1"/>
</dbReference>
<dbReference type="InterPro" id="IPR036748">
    <property type="entry name" value="MTH938-like_sf"/>
</dbReference>
<dbReference type="Proteomes" id="UP001595615">
    <property type="component" value="Unassembled WGS sequence"/>
</dbReference>
<evidence type="ECO:0000313" key="2">
    <source>
        <dbReference type="Proteomes" id="UP001595615"/>
    </source>
</evidence>
<protein>
    <submittedName>
        <fullName evidence="1">Mth938-like domain-containing protein</fullName>
    </submittedName>
</protein>
<name>A0ABV7XCQ8_9SPHN</name>
<dbReference type="RefSeq" id="WP_380862942.1">
    <property type="nucleotide sequence ID" value="NZ_JBHRXV010000011.1"/>
</dbReference>
<dbReference type="PANTHER" id="PTHR21192">
    <property type="entry name" value="NUCLEAR PROTEIN E3-3"/>
    <property type="match status" value="1"/>
</dbReference>
<comment type="caution">
    <text evidence="1">The sequence shown here is derived from an EMBL/GenBank/DDBJ whole genome shotgun (WGS) entry which is preliminary data.</text>
</comment>
<keyword evidence="2" id="KW-1185">Reference proteome</keyword>
<evidence type="ECO:0000313" key="1">
    <source>
        <dbReference type="EMBL" id="MFC3713955.1"/>
    </source>
</evidence>
<sequence length="125" mass="13095">MPPRFEQQAPAGSAPVIQGYAAGGFRVSGQHYAGGVLVTPTRAIDWPVTTLDDLTADSFAPLGDEPVEVILLGTGATMRRPAKDVMEAFVARGLVVELMDSKAAARTYTMLAGEGRLVVAALLPL</sequence>
<dbReference type="PANTHER" id="PTHR21192:SF2">
    <property type="entry name" value="NADH DEHYDROGENASE [UBIQUINONE] 1 ALPHA SUBCOMPLEX ASSEMBLY FACTOR 3"/>
    <property type="match status" value="1"/>
</dbReference>
<accession>A0ABV7XCQ8</accession>
<reference evidence="2" key="1">
    <citation type="journal article" date="2019" name="Int. J. Syst. Evol. Microbiol.">
        <title>The Global Catalogue of Microorganisms (GCM) 10K type strain sequencing project: providing services to taxonomists for standard genome sequencing and annotation.</title>
        <authorList>
            <consortium name="The Broad Institute Genomics Platform"/>
            <consortium name="The Broad Institute Genome Sequencing Center for Infectious Disease"/>
            <person name="Wu L."/>
            <person name="Ma J."/>
        </authorList>
    </citation>
    <scope>NUCLEOTIDE SEQUENCE [LARGE SCALE GENOMIC DNA]</scope>
    <source>
        <strain evidence="2">KCTC 42644</strain>
    </source>
</reference>
<proteinExistence type="predicted"/>
<dbReference type="InterPro" id="IPR007523">
    <property type="entry name" value="NDUFAF3/AAMDC"/>
</dbReference>
<gene>
    <name evidence="1" type="ORF">ACFOMD_15385</name>
</gene>
<dbReference type="Gene3D" id="3.40.1230.10">
    <property type="entry name" value="MTH938-like"/>
    <property type="match status" value="1"/>
</dbReference>